<dbReference type="SUPFAM" id="SSF52833">
    <property type="entry name" value="Thioredoxin-like"/>
    <property type="match status" value="1"/>
</dbReference>
<evidence type="ECO:0000259" key="1">
    <source>
        <dbReference type="PROSITE" id="PS51352"/>
    </source>
</evidence>
<dbReference type="PROSITE" id="PS51352">
    <property type="entry name" value="THIOREDOXIN_2"/>
    <property type="match status" value="1"/>
</dbReference>
<dbReference type="PANTHER" id="PTHR43640:SF1">
    <property type="entry name" value="THIOREDOXIN-DEPENDENT PEROXIREDOXIN"/>
    <property type="match status" value="1"/>
</dbReference>
<dbReference type="GO" id="GO:0016209">
    <property type="term" value="F:antioxidant activity"/>
    <property type="evidence" value="ECO:0007669"/>
    <property type="project" value="InterPro"/>
</dbReference>
<dbReference type="Pfam" id="PF00578">
    <property type="entry name" value="AhpC-TSA"/>
    <property type="match status" value="1"/>
</dbReference>
<accession>A0A212KLE0</accession>
<dbReference type="EMBL" id="FLUO01000003">
    <property type="protein sequence ID" value="SBW12460.1"/>
    <property type="molecule type" value="Genomic_DNA"/>
</dbReference>
<dbReference type="PANTHER" id="PTHR43640">
    <property type="entry name" value="OS07G0260300 PROTEIN"/>
    <property type="match status" value="1"/>
</dbReference>
<dbReference type="InterPro" id="IPR000866">
    <property type="entry name" value="AhpC/TSA"/>
</dbReference>
<dbReference type="InterPro" id="IPR036249">
    <property type="entry name" value="Thioredoxin-like_sf"/>
</dbReference>
<proteinExistence type="predicted"/>
<evidence type="ECO:0000313" key="2">
    <source>
        <dbReference type="EMBL" id="SBW12460.1"/>
    </source>
</evidence>
<dbReference type="InterPro" id="IPR047262">
    <property type="entry name" value="PRX-like1"/>
</dbReference>
<reference evidence="2" key="1">
    <citation type="submission" date="2016-04" db="EMBL/GenBank/DDBJ databases">
        <authorList>
            <person name="Evans L.H."/>
            <person name="Alamgir A."/>
            <person name="Owens N."/>
            <person name="Weber N.D."/>
            <person name="Virtaneva K."/>
            <person name="Barbian K."/>
            <person name="Babar A."/>
            <person name="Rosenke K."/>
        </authorList>
    </citation>
    <scope>NUCLEOTIDE SEQUENCE</scope>
    <source>
        <strain evidence="2">86</strain>
    </source>
</reference>
<dbReference type="InterPro" id="IPR013766">
    <property type="entry name" value="Thioredoxin_domain"/>
</dbReference>
<dbReference type="GO" id="GO:0016491">
    <property type="term" value="F:oxidoreductase activity"/>
    <property type="evidence" value="ECO:0007669"/>
    <property type="project" value="InterPro"/>
</dbReference>
<name>A0A212KLE0_9PROT</name>
<sequence length="187" mass="20129">MVETVTPPGLIGMRAPDFLLPDATSGESISLADVRGTEATLVMFVCNHCPYVRAVIDRAVRDVRELESLGVRAVAIMSNDVGAYPEDGPEEMKAFAARHKFGFPYLYDESQAVARAFGAVCTPDFFGFDRGLRLAYRGRVDASGIRPAPEGAKRELYEAMAAIARGKGAPAEQAPSVGCSIKWRGEA</sequence>
<protein>
    <submittedName>
        <fullName evidence="2">Putative Thioredoxin</fullName>
    </submittedName>
</protein>
<organism evidence="2">
    <name type="scientific">uncultured Alphaproteobacteria bacterium</name>
    <dbReference type="NCBI Taxonomy" id="91750"/>
    <lineage>
        <taxon>Bacteria</taxon>
        <taxon>Pseudomonadati</taxon>
        <taxon>Pseudomonadota</taxon>
        <taxon>Alphaproteobacteria</taxon>
        <taxon>environmental samples</taxon>
    </lineage>
</organism>
<gene>
    <name evidence="2" type="ORF">KL86APRO_30010</name>
</gene>
<dbReference type="CDD" id="cd02969">
    <property type="entry name" value="PRX_like1"/>
    <property type="match status" value="1"/>
</dbReference>
<feature type="domain" description="Thioredoxin" evidence="1">
    <location>
        <begin position="9"/>
        <end position="162"/>
    </location>
</feature>
<dbReference type="AlphaFoldDB" id="A0A212KLE0"/>
<dbReference type="Gene3D" id="3.40.30.10">
    <property type="entry name" value="Glutaredoxin"/>
    <property type="match status" value="1"/>
</dbReference>